<dbReference type="PANTHER" id="PTHR30055:SF234">
    <property type="entry name" value="HTH-TYPE TRANSCRIPTIONAL REGULATOR BETI"/>
    <property type="match status" value="1"/>
</dbReference>
<accession>A0A1M5N249</accession>
<dbReference type="PANTHER" id="PTHR30055">
    <property type="entry name" value="HTH-TYPE TRANSCRIPTIONAL REGULATOR RUTR"/>
    <property type="match status" value="1"/>
</dbReference>
<evidence type="ECO:0000259" key="5">
    <source>
        <dbReference type="PROSITE" id="PS50977"/>
    </source>
</evidence>
<dbReference type="SUPFAM" id="SSF48498">
    <property type="entry name" value="Tetracyclin repressor-like, C-terminal domain"/>
    <property type="match status" value="1"/>
</dbReference>
<keyword evidence="1" id="KW-0805">Transcription regulation</keyword>
<dbReference type="Proteomes" id="UP000199758">
    <property type="component" value="Unassembled WGS sequence"/>
</dbReference>
<proteinExistence type="predicted"/>
<organism evidence="6 7">
    <name type="scientific">Hydrocarboniphaga daqingensis</name>
    <dbReference type="NCBI Taxonomy" id="490188"/>
    <lineage>
        <taxon>Bacteria</taxon>
        <taxon>Pseudomonadati</taxon>
        <taxon>Pseudomonadota</taxon>
        <taxon>Gammaproteobacteria</taxon>
        <taxon>Nevskiales</taxon>
        <taxon>Nevskiaceae</taxon>
        <taxon>Hydrocarboniphaga</taxon>
    </lineage>
</organism>
<evidence type="ECO:0000256" key="4">
    <source>
        <dbReference type="PROSITE-ProRule" id="PRU00335"/>
    </source>
</evidence>
<reference evidence="6 7" key="1">
    <citation type="submission" date="2016-11" db="EMBL/GenBank/DDBJ databases">
        <authorList>
            <person name="Jaros S."/>
            <person name="Januszkiewicz K."/>
            <person name="Wedrychowicz H."/>
        </authorList>
    </citation>
    <scope>NUCLEOTIDE SEQUENCE [LARGE SCALE GENOMIC DNA]</scope>
    <source>
        <strain evidence="6 7">CGMCC 1.7049</strain>
    </source>
</reference>
<dbReference type="Gene3D" id="1.10.10.60">
    <property type="entry name" value="Homeodomain-like"/>
    <property type="match status" value="1"/>
</dbReference>
<dbReference type="SUPFAM" id="SSF46689">
    <property type="entry name" value="Homeodomain-like"/>
    <property type="match status" value="1"/>
</dbReference>
<evidence type="ECO:0000256" key="1">
    <source>
        <dbReference type="ARBA" id="ARBA00023015"/>
    </source>
</evidence>
<dbReference type="Pfam" id="PF00440">
    <property type="entry name" value="TetR_N"/>
    <property type="match status" value="1"/>
</dbReference>
<dbReference type="AlphaFoldDB" id="A0A1M5N249"/>
<keyword evidence="2 4" id="KW-0238">DNA-binding</keyword>
<protein>
    <submittedName>
        <fullName evidence="6">Transcriptional regulator, TetR family</fullName>
    </submittedName>
</protein>
<evidence type="ECO:0000313" key="6">
    <source>
        <dbReference type="EMBL" id="SHG83634.1"/>
    </source>
</evidence>
<evidence type="ECO:0000256" key="2">
    <source>
        <dbReference type="ARBA" id="ARBA00023125"/>
    </source>
</evidence>
<dbReference type="Gene3D" id="1.10.357.10">
    <property type="entry name" value="Tetracycline Repressor, domain 2"/>
    <property type="match status" value="1"/>
</dbReference>
<dbReference type="EMBL" id="FQWZ01000003">
    <property type="protein sequence ID" value="SHG83634.1"/>
    <property type="molecule type" value="Genomic_DNA"/>
</dbReference>
<evidence type="ECO:0000256" key="3">
    <source>
        <dbReference type="ARBA" id="ARBA00023163"/>
    </source>
</evidence>
<dbReference type="GO" id="GO:0000976">
    <property type="term" value="F:transcription cis-regulatory region binding"/>
    <property type="evidence" value="ECO:0007669"/>
    <property type="project" value="TreeGrafter"/>
</dbReference>
<evidence type="ECO:0000313" key="7">
    <source>
        <dbReference type="Proteomes" id="UP000199758"/>
    </source>
</evidence>
<dbReference type="InterPro" id="IPR009057">
    <property type="entry name" value="Homeodomain-like_sf"/>
</dbReference>
<keyword evidence="7" id="KW-1185">Reference proteome</keyword>
<dbReference type="InterPro" id="IPR050109">
    <property type="entry name" value="HTH-type_TetR-like_transc_reg"/>
</dbReference>
<dbReference type="STRING" id="490188.SAMN04488068_1590"/>
<dbReference type="PROSITE" id="PS50977">
    <property type="entry name" value="HTH_TETR_2"/>
    <property type="match status" value="1"/>
</dbReference>
<gene>
    <name evidence="6" type="ORF">SAMN04488068_1590</name>
</gene>
<keyword evidence="3" id="KW-0804">Transcription</keyword>
<dbReference type="InterPro" id="IPR001647">
    <property type="entry name" value="HTH_TetR"/>
</dbReference>
<dbReference type="InterPro" id="IPR036271">
    <property type="entry name" value="Tet_transcr_reg_TetR-rel_C_sf"/>
</dbReference>
<feature type="DNA-binding region" description="H-T-H motif" evidence="4">
    <location>
        <begin position="55"/>
        <end position="74"/>
    </location>
</feature>
<name>A0A1M5N249_9GAMM</name>
<sequence length="227" mass="25587">MPGRYSSARRHIHPNCPIPLSRDDKSVDSRLGIHALLVKAMEKLLAGGESFRSISVEALAREAGISRSSFYLHFKNKNELVAYSLDQVSHAITLAAGEWFERPETVSRDGLDIAVRGIIEAYDQHRTIMQAAIETAASDPAIGTAYRETLRRLMQMNRDMLRRAASGHTMHSQVTQEVSDVLLLMMERCSYQLRLIDDPAQRERIIQALSHVVWNSLFVPDGHGRRP</sequence>
<dbReference type="GO" id="GO:0003700">
    <property type="term" value="F:DNA-binding transcription factor activity"/>
    <property type="evidence" value="ECO:0007669"/>
    <property type="project" value="TreeGrafter"/>
</dbReference>
<feature type="domain" description="HTH tetR-type" evidence="5">
    <location>
        <begin position="31"/>
        <end position="92"/>
    </location>
</feature>